<dbReference type="WBParaSite" id="Hba_15865">
    <property type="protein sequence ID" value="Hba_15865"/>
    <property type="gene ID" value="Hba_15865"/>
</dbReference>
<protein>
    <submittedName>
        <fullName evidence="3">Phlebovirus_G2 domain-containing protein</fullName>
    </submittedName>
</protein>
<evidence type="ECO:0000313" key="3">
    <source>
        <dbReference type="WBParaSite" id="Hba_15865"/>
    </source>
</evidence>
<organism evidence="2 3">
    <name type="scientific">Heterorhabditis bacteriophora</name>
    <name type="common">Entomopathogenic nematode worm</name>
    <dbReference type="NCBI Taxonomy" id="37862"/>
    <lineage>
        <taxon>Eukaryota</taxon>
        <taxon>Metazoa</taxon>
        <taxon>Ecdysozoa</taxon>
        <taxon>Nematoda</taxon>
        <taxon>Chromadorea</taxon>
        <taxon>Rhabditida</taxon>
        <taxon>Rhabditina</taxon>
        <taxon>Rhabditomorpha</taxon>
        <taxon>Strongyloidea</taxon>
        <taxon>Heterorhabditidae</taxon>
        <taxon>Heterorhabditis</taxon>
    </lineage>
</organism>
<proteinExistence type="predicted"/>
<keyword evidence="1" id="KW-0472">Membrane</keyword>
<evidence type="ECO:0000256" key="1">
    <source>
        <dbReference type="SAM" id="Phobius"/>
    </source>
</evidence>
<sequence>MLVIVSLKYSVFMDERIVATICLIVSIFFLFLLLVFITDRCLYSPDDHHMYCCQRSISPSGVDVESHVKTCKSHSDCKKGFICQLANYTSGIVIIYVIGNLSLHFFPVFLNREYALRFKMIAHFIQMSIFEIASLERLTTSAPKILNMHYFEARCIIIFNKITIHFYKCILSWLKFTVSRFAPTFYPFFVLGVFNPARIFVPLQCRLLYLCERLYVCCSMTPLFSRRYKTHIKGQKLEVYEQDNTCDRGFICGTIANSDKSVCCNESSYKINIWPDNRAVYFTKLFRLPIFSADTNSLIYCDETAYTCPSGEVGLNVLLITFFIYPLLRHNFFLLFCND</sequence>
<dbReference type="AlphaFoldDB" id="A0A1I7XEH4"/>
<keyword evidence="1" id="KW-1133">Transmembrane helix</keyword>
<keyword evidence="1" id="KW-0812">Transmembrane</keyword>
<feature type="transmembrane region" description="Helical" evidence="1">
    <location>
        <begin position="88"/>
        <end position="110"/>
    </location>
</feature>
<evidence type="ECO:0000313" key="2">
    <source>
        <dbReference type="Proteomes" id="UP000095283"/>
    </source>
</evidence>
<dbReference type="Proteomes" id="UP000095283">
    <property type="component" value="Unplaced"/>
</dbReference>
<name>A0A1I7XEH4_HETBA</name>
<reference evidence="3" key="1">
    <citation type="submission" date="2016-11" db="UniProtKB">
        <authorList>
            <consortium name="WormBaseParasite"/>
        </authorList>
    </citation>
    <scope>IDENTIFICATION</scope>
</reference>
<keyword evidence="2" id="KW-1185">Reference proteome</keyword>
<feature type="transmembrane region" description="Helical" evidence="1">
    <location>
        <begin position="17"/>
        <end position="37"/>
    </location>
</feature>
<accession>A0A1I7XEH4</accession>